<dbReference type="PANTHER" id="PTHR33164:SF105">
    <property type="entry name" value="TRANSCRIPTIONAL REPRESSOR PROTEIN-RELATED"/>
    <property type="match status" value="1"/>
</dbReference>
<protein>
    <submittedName>
        <fullName evidence="2">Winged helix-turn-helix transcriptional regulator</fullName>
    </submittedName>
</protein>
<dbReference type="OrthoDB" id="2287011at2"/>
<sequence length="155" mass="16657">MKDERIRSVAQSCLSRRTRATAAVLSRHYGAQLRSTGLSGVEFSLLVAIAGQDGPSVSAVAETLGFDSTTVVRNLKHLERRRFVESEGGRGRAGKRLRVTDEGEAALSAALDSWEVVNRALVEKLGAARVKEGLRFLEALEEVALSSAAPRAPKV</sequence>
<comment type="caution">
    <text evidence="2">The sequence shown here is derived from an EMBL/GenBank/DDBJ whole genome shotgun (WGS) entry which is preliminary data.</text>
</comment>
<proteinExistence type="predicted"/>
<gene>
    <name evidence="2" type="ORF">FS320_23410</name>
</gene>
<feature type="domain" description="HTH marR-type" evidence="1">
    <location>
        <begin position="31"/>
        <end position="130"/>
    </location>
</feature>
<dbReference type="Pfam" id="PF12802">
    <property type="entry name" value="MarR_2"/>
    <property type="match status" value="1"/>
</dbReference>
<dbReference type="SUPFAM" id="SSF46785">
    <property type="entry name" value="Winged helix' DNA-binding domain"/>
    <property type="match status" value="1"/>
</dbReference>
<dbReference type="InterPro" id="IPR039422">
    <property type="entry name" value="MarR/SlyA-like"/>
</dbReference>
<evidence type="ECO:0000313" key="3">
    <source>
        <dbReference type="Proteomes" id="UP000403266"/>
    </source>
</evidence>
<accession>A0A5N7MME7</accession>
<dbReference type="Gene3D" id="1.10.10.10">
    <property type="entry name" value="Winged helix-like DNA-binding domain superfamily/Winged helix DNA-binding domain"/>
    <property type="match status" value="1"/>
</dbReference>
<name>A0A5N7MME7_9HYPH</name>
<evidence type="ECO:0000259" key="1">
    <source>
        <dbReference type="SMART" id="SM00347"/>
    </source>
</evidence>
<dbReference type="RefSeq" id="WP_152714335.1">
    <property type="nucleotide sequence ID" value="NZ_VOSJ01000120.1"/>
</dbReference>
<dbReference type="GO" id="GO:0003700">
    <property type="term" value="F:DNA-binding transcription factor activity"/>
    <property type="evidence" value="ECO:0007669"/>
    <property type="project" value="InterPro"/>
</dbReference>
<dbReference type="PANTHER" id="PTHR33164">
    <property type="entry name" value="TRANSCRIPTIONAL REGULATOR, MARR FAMILY"/>
    <property type="match status" value="1"/>
</dbReference>
<evidence type="ECO:0000313" key="2">
    <source>
        <dbReference type="EMBL" id="MPR28028.1"/>
    </source>
</evidence>
<dbReference type="Proteomes" id="UP000403266">
    <property type="component" value="Unassembled WGS sequence"/>
</dbReference>
<dbReference type="GO" id="GO:0006950">
    <property type="term" value="P:response to stress"/>
    <property type="evidence" value="ECO:0007669"/>
    <property type="project" value="TreeGrafter"/>
</dbReference>
<organism evidence="2 3">
    <name type="scientific">Microvirga tunisiensis</name>
    <dbReference type="NCBI Taxonomy" id="2108360"/>
    <lineage>
        <taxon>Bacteria</taxon>
        <taxon>Pseudomonadati</taxon>
        <taxon>Pseudomonadota</taxon>
        <taxon>Alphaproteobacteria</taxon>
        <taxon>Hyphomicrobiales</taxon>
        <taxon>Methylobacteriaceae</taxon>
        <taxon>Microvirga</taxon>
    </lineage>
</organism>
<dbReference type="InterPro" id="IPR036388">
    <property type="entry name" value="WH-like_DNA-bd_sf"/>
</dbReference>
<keyword evidence="3" id="KW-1185">Reference proteome</keyword>
<reference evidence="2 3" key="1">
    <citation type="journal article" date="2019" name="Syst. Appl. Microbiol.">
        <title>Microvirga tunisiensis sp. nov., a root nodule symbiotic bacterium isolated from Lupinus micranthus and L. luteus grown in Northern Tunisia.</title>
        <authorList>
            <person name="Msaddak A."/>
            <person name="Rejili M."/>
            <person name="Duran D."/>
            <person name="Mars M."/>
            <person name="Palacios J.M."/>
            <person name="Ruiz-Argueso T."/>
            <person name="Rey L."/>
            <person name="Imperial J."/>
        </authorList>
    </citation>
    <scope>NUCLEOTIDE SEQUENCE [LARGE SCALE GENOMIC DNA]</scope>
    <source>
        <strain evidence="2 3">Lmie10</strain>
    </source>
</reference>
<dbReference type="InterPro" id="IPR036390">
    <property type="entry name" value="WH_DNA-bd_sf"/>
</dbReference>
<dbReference type="EMBL" id="VOSK01000120">
    <property type="protein sequence ID" value="MPR28028.1"/>
    <property type="molecule type" value="Genomic_DNA"/>
</dbReference>
<dbReference type="AlphaFoldDB" id="A0A5N7MME7"/>
<dbReference type="SMART" id="SM00347">
    <property type="entry name" value="HTH_MARR"/>
    <property type="match status" value="1"/>
</dbReference>
<dbReference type="InterPro" id="IPR000835">
    <property type="entry name" value="HTH_MarR-typ"/>
</dbReference>